<keyword evidence="6" id="KW-0418">Kinase</keyword>
<dbReference type="InterPro" id="IPR011006">
    <property type="entry name" value="CheY-like_superfamily"/>
</dbReference>
<dbReference type="InterPro" id="IPR001789">
    <property type="entry name" value="Sig_transdc_resp-reg_receiver"/>
</dbReference>
<keyword evidence="3 9" id="KW-0597">Phosphoprotein</keyword>
<protein>
    <recommendedName>
        <fullName evidence="2">histidine kinase</fullName>
        <ecNumber evidence="2">2.7.13.3</ecNumber>
    </recommendedName>
</protein>
<dbReference type="SMART" id="SM00448">
    <property type="entry name" value="REC"/>
    <property type="match status" value="2"/>
</dbReference>
<evidence type="ECO:0000259" key="11">
    <source>
        <dbReference type="PROSITE" id="PS50109"/>
    </source>
</evidence>
<dbReference type="GO" id="GO:0000155">
    <property type="term" value="F:phosphorelay sensor kinase activity"/>
    <property type="evidence" value="ECO:0007669"/>
    <property type="project" value="InterPro"/>
</dbReference>
<dbReference type="InterPro" id="IPR011712">
    <property type="entry name" value="Sig_transdc_His_kin_sub3_dim/P"/>
</dbReference>
<dbReference type="GO" id="GO:0005524">
    <property type="term" value="F:ATP binding"/>
    <property type="evidence" value="ECO:0007669"/>
    <property type="project" value="UniProtKB-KW"/>
</dbReference>
<dbReference type="SUPFAM" id="SSF55874">
    <property type="entry name" value="ATPase domain of HSP90 chaperone/DNA topoisomerase II/histidine kinase"/>
    <property type="match status" value="1"/>
</dbReference>
<evidence type="ECO:0000313" key="14">
    <source>
        <dbReference type="Proteomes" id="UP000825051"/>
    </source>
</evidence>
<dbReference type="Pfam" id="PF02518">
    <property type="entry name" value="HATPase_c"/>
    <property type="match status" value="1"/>
</dbReference>
<feature type="domain" description="Response regulatory" evidence="12">
    <location>
        <begin position="154"/>
        <end position="271"/>
    </location>
</feature>
<evidence type="ECO:0000313" key="13">
    <source>
        <dbReference type="EMBL" id="QYM79181.1"/>
    </source>
</evidence>
<name>A0A8F9XLG0_9BACT</name>
<keyword evidence="5" id="KW-0547">Nucleotide-binding</keyword>
<evidence type="ECO:0000256" key="8">
    <source>
        <dbReference type="ARBA" id="ARBA00023012"/>
    </source>
</evidence>
<keyword evidence="8" id="KW-0902">Two-component regulatory system</keyword>
<dbReference type="PROSITE" id="PS50110">
    <property type="entry name" value="RESPONSE_REGULATORY"/>
    <property type="match status" value="2"/>
</dbReference>
<evidence type="ECO:0000256" key="1">
    <source>
        <dbReference type="ARBA" id="ARBA00000085"/>
    </source>
</evidence>
<keyword evidence="14" id="KW-1185">Reference proteome</keyword>
<dbReference type="RefSeq" id="WP_220162707.1">
    <property type="nucleotide sequence ID" value="NZ_CP080507.1"/>
</dbReference>
<keyword evidence="7" id="KW-0067">ATP-binding</keyword>
<evidence type="ECO:0000256" key="10">
    <source>
        <dbReference type="SAM" id="Coils"/>
    </source>
</evidence>
<evidence type="ECO:0000256" key="9">
    <source>
        <dbReference type="PROSITE-ProRule" id="PRU00169"/>
    </source>
</evidence>
<dbReference type="GO" id="GO:0016020">
    <property type="term" value="C:membrane"/>
    <property type="evidence" value="ECO:0007669"/>
    <property type="project" value="InterPro"/>
</dbReference>
<dbReference type="CDD" id="cd16917">
    <property type="entry name" value="HATPase_UhpB-NarQ-NarX-like"/>
    <property type="match status" value="1"/>
</dbReference>
<dbReference type="EMBL" id="CP080507">
    <property type="protein sequence ID" value="QYM79181.1"/>
    <property type="molecule type" value="Genomic_DNA"/>
</dbReference>
<dbReference type="Gene3D" id="1.20.5.1930">
    <property type="match status" value="1"/>
</dbReference>
<feature type="domain" description="Histidine kinase" evidence="11">
    <location>
        <begin position="344"/>
        <end position="538"/>
    </location>
</feature>
<evidence type="ECO:0000256" key="2">
    <source>
        <dbReference type="ARBA" id="ARBA00012438"/>
    </source>
</evidence>
<evidence type="ECO:0000256" key="4">
    <source>
        <dbReference type="ARBA" id="ARBA00022679"/>
    </source>
</evidence>
<feature type="coiled-coil region" evidence="10">
    <location>
        <begin position="274"/>
        <end position="347"/>
    </location>
</feature>
<proteinExistence type="predicted"/>
<dbReference type="PROSITE" id="PS50109">
    <property type="entry name" value="HIS_KIN"/>
    <property type="match status" value="1"/>
</dbReference>
<evidence type="ECO:0000259" key="12">
    <source>
        <dbReference type="PROSITE" id="PS50110"/>
    </source>
</evidence>
<evidence type="ECO:0000256" key="5">
    <source>
        <dbReference type="ARBA" id="ARBA00022741"/>
    </source>
</evidence>
<dbReference type="EC" id="2.7.13.3" evidence="2"/>
<dbReference type="Gene3D" id="3.40.50.2300">
    <property type="match status" value="2"/>
</dbReference>
<dbReference type="SUPFAM" id="SSF52172">
    <property type="entry name" value="CheY-like"/>
    <property type="match status" value="2"/>
</dbReference>
<dbReference type="PANTHER" id="PTHR24421">
    <property type="entry name" value="NITRATE/NITRITE SENSOR PROTEIN NARX-RELATED"/>
    <property type="match status" value="1"/>
</dbReference>
<dbReference type="GO" id="GO:0046983">
    <property type="term" value="F:protein dimerization activity"/>
    <property type="evidence" value="ECO:0007669"/>
    <property type="project" value="InterPro"/>
</dbReference>
<evidence type="ECO:0000256" key="6">
    <source>
        <dbReference type="ARBA" id="ARBA00022777"/>
    </source>
</evidence>
<dbReference type="PANTHER" id="PTHR24421:SF10">
    <property type="entry name" value="NITRATE_NITRITE SENSOR PROTEIN NARQ"/>
    <property type="match status" value="1"/>
</dbReference>
<dbReference type="SMART" id="SM00387">
    <property type="entry name" value="HATPase_c"/>
    <property type="match status" value="1"/>
</dbReference>
<dbReference type="KEGG" id="ole:K0B96_00770"/>
<reference evidence="13" key="1">
    <citation type="submission" date="2021-08" db="EMBL/GenBank/DDBJ databases">
        <title>Genome of a novel bacterium of the phylum Verrucomicrobia, Oleiharenicola sp. KSB-15.</title>
        <authorList>
            <person name="Chung J.-H."/>
            <person name="Ahn J.-H."/>
            <person name="Yoon Y."/>
            <person name="Kim D.-Y."/>
            <person name="An S.-H."/>
            <person name="Park I."/>
            <person name="Yeon J."/>
        </authorList>
    </citation>
    <scope>NUCLEOTIDE SEQUENCE</scope>
    <source>
        <strain evidence="13">KSB-15</strain>
    </source>
</reference>
<accession>A0A8F9XLG0</accession>
<keyword evidence="10" id="KW-0175">Coiled coil</keyword>
<dbReference type="Pfam" id="PF07730">
    <property type="entry name" value="HisKA_3"/>
    <property type="match status" value="1"/>
</dbReference>
<sequence length="545" mass="59227">MIRVLYAEDDPQLPQMVRLYLAHASSEFHVETVVTARACLARMQQGGVDLLLLDMVLPDSDGLHILAELAARRDPTPVLMVSSQGQNELAVRALRAGAVDCIDKASPQFLQLPEIIERIYAQHVAARRSAAPFASVAPGPSAGLTAPPADAPPRVLLLETNPLVRDSLRAFLGESARPLTLVELGSLAEMERTITTGPAPALAILGPSPGADNPVDVLRRLRFHARDLRSIVVSTRTDADTAVAAFKLGAADYLAYRDGYLLELVFSLNNLLNAHHTERENLRLTRELENLNRSLEAQVTARTAELEQQIAVRRAAESRAEGYAARLQELSQRLIRIQEDERRALARELHDQVGQMLTGLKFQLEKSTAAAAPELRPALTEALHLADDLLSRVRQMTQQFRPRILDDLGLRPALEWHVGLFEKQTSIAVDLEISLPADRLAGELETAIFRVVQESLTNVARHSGTAHASVTVTRDDDHVLVEITDRGCGFDVDHALASRDSVGLTGIAERVSLAGGSLEIFSRPGVGTRVNASFPLGPAAAPSAP</sequence>
<feature type="domain" description="Response regulatory" evidence="12">
    <location>
        <begin position="3"/>
        <end position="119"/>
    </location>
</feature>
<dbReference type="Gene3D" id="3.30.565.10">
    <property type="entry name" value="Histidine kinase-like ATPase, C-terminal domain"/>
    <property type="match status" value="1"/>
</dbReference>
<dbReference type="Proteomes" id="UP000825051">
    <property type="component" value="Chromosome"/>
</dbReference>
<comment type="catalytic activity">
    <reaction evidence="1">
        <text>ATP + protein L-histidine = ADP + protein N-phospho-L-histidine.</text>
        <dbReference type="EC" id="2.7.13.3"/>
    </reaction>
</comment>
<dbReference type="InterPro" id="IPR003594">
    <property type="entry name" value="HATPase_dom"/>
</dbReference>
<dbReference type="InterPro" id="IPR036890">
    <property type="entry name" value="HATPase_C_sf"/>
</dbReference>
<dbReference type="Pfam" id="PF00072">
    <property type="entry name" value="Response_reg"/>
    <property type="match status" value="1"/>
</dbReference>
<dbReference type="InterPro" id="IPR005467">
    <property type="entry name" value="His_kinase_dom"/>
</dbReference>
<keyword evidence="4" id="KW-0808">Transferase</keyword>
<comment type="caution">
    <text evidence="9">Lacks conserved residue(s) required for the propagation of feature annotation.</text>
</comment>
<evidence type="ECO:0000256" key="7">
    <source>
        <dbReference type="ARBA" id="ARBA00022840"/>
    </source>
</evidence>
<gene>
    <name evidence="13" type="ORF">K0B96_00770</name>
</gene>
<evidence type="ECO:0000256" key="3">
    <source>
        <dbReference type="ARBA" id="ARBA00022553"/>
    </source>
</evidence>
<dbReference type="InterPro" id="IPR050482">
    <property type="entry name" value="Sensor_HK_TwoCompSys"/>
</dbReference>
<organism evidence="13 14">
    <name type="scientific">Horticoccus luteus</name>
    <dbReference type="NCBI Taxonomy" id="2862869"/>
    <lineage>
        <taxon>Bacteria</taxon>
        <taxon>Pseudomonadati</taxon>
        <taxon>Verrucomicrobiota</taxon>
        <taxon>Opitutia</taxon>
        <taxon>Opitutales</taxon>
        <taxon>Opitutaceae</taxon>
        <taxon>Horticoccus</taxon>
    </lineage>
</organism>
<feature type="modified residue" description="4-aspartylphosphate" evidence="9">
    <location>
        <position position="54"/>
    </location>
</feature>
<dbReference type="AlphaFoldDB" id="A0A8F9XLG0"/>